<evidence type="ECO:0000313" key="5">
    <source>
        <dbReference type="Proteomes" id="UP001058533"/>
    </source>
</evidence>
<evidence type="ECO:0000256" key="2">
    <source>
        <dbReference type="ARBA" id="ARBA00023002"/>
    </source>
</evidence>
<name>A0ABY5LAH0_9SPHN</name>
<dbReference type="PRINTS" id="PR00081">
    <property type="entry name" value="GDHRDH"/>
</dbReference>
<keyword evidence="2" id="KW-0560">Oxidoreductase</keyword>
<dbReference type="InterPro" id="IPR020904">
    <property type="entry name" value="Sc_DH/Rdtase_CS"/>
</dbReference>
<gene>
    <name evidence="4" type="ORF">NMP03_01055</name>
</gene>
<dbReference type="Gene3D" id="3.40.50.720">
    <property type="entry name" value="NAD(P)-binding Rossmann-like Domain"/>
    <property type="match status" value="1"/>
</dbReference>
<dbReference type="EMBL" id="CP101740">
    <property type="protein sequence ID" value="UUL82862.1"/>
    <property type="molecule type" value="Genomic_DNA"/>
</dbReference>
<organism evidence="4 5">
    <name type="scientific">Sphingomonas qomolangmaensis</name>
    <dbReference type="NCBI Taxonomy" id="2918765"/>
    <lineage>
        <taxon>Bacteria</taxon>
        <taxon>Pseudomonadati</taxon>
        <taxon>Pseudomonadota</taxon>
        <taxon>Alphaproteobacteria</taxon>
        <taxon>Sphingomonadales</taxon>
        <taxon>Sphingomonadaceae</taxon>
        <taxon>Sphingomonas</taxon>
    </lineage>
</organism>
<protein>
    <submittedName>
        <fullName evidence="4">SDR family NAD(P)-dependent oxidoreductase</fullName>
    </submittedName>
</protein>
<proteinExistence type="inferred from homology"/>
<evidence type="ECO:0000256" key="3">
    <source>
        <dbReference type="RuleBase" id="RU000363"/>
    </source>
</evidence>
<dbReference type="SUPFAM" id="SSF51735">
    <property type="entry name" value="NAD(P)-binding Rossmann-fold domains"/>
    <property type="match status" value="1"/>
</dbReference>
<dbReference type="PROSITE" id="PS00061">
    <property type="entry name" value="ADH_SHORT"/>
    <property type="match status" value="1"/>
</dbReference>
<dbReference type="RefSeq" id="WP_256506714.1">
    <property type="nucleotide sequence ID" value="NZ_CP101740.1"/>
</dbReference>
<reference evidence="4" key="1">
    <citation type="submission" date="2022-07" db="EMBL/GenBank/DDBJ databases">
        <title>Sphingomonas sp. nov., a novel bacterium isolated from the north slope of the Mount Everest.</title>
        <authorList>
            <person name="Cui X."/>
            <person name="Liu Y."/>
        </authorList>
    </citation>
    <scope>NUCLEOTIDE SEQUENCE</scope>
    <source>
        <strain evidence="4">S5-59</strain>
    </source>
</reference>
<evidence type="ECO:0000256" key="1">
    <source>
        <dbReference type="ARBA" id="ARBA00006484"/>
    </source>
</evidence>
<dbReference type="Proteomes" id="UP001058533">
    <property type="component" value="Chromosome"/>
</dbReference>
<dbReference type="InterPro" id="IPR002347">
    <property type="entry name" value="SDR_fam"/>
</dbReference>
<keyword evidence="5" id="KW-1185">Reference proteome</keyword>
<dbReference type="PANTHER" id="PTHR44196:SF1">
    <property type="entry name" value="DEHYDROGENASE_REDUCTASE SDR FAMILY MEMBER 7B"/>
    <property type="match status" value="1"/>
</dbReference>
<evidence type="ECO:0000313" key="4">
    <source>
        <dbReference type="EMBL" id="UUL82862.1"/>
    </source>
</evidence>
<dbReference type="InterPro" id="IPR036291">
    <property type="entry name" value="NAD(P)-bd_dom_sf"/>
</dbReference>
<accession>A0ABY5LAH0</accession>
<comment type="similarity">
    <text evidence="1 3">Belongs to the short-chain dehydrogenases/reductases (SDR) family.</text>
</comment>
<dbReference type="Pfam" id="PF00106">
    <property type="entry name" value="adh_short"/>
    <property type="match status" value="1"/>
</dbReference>
<sequence>MSKECVLVTGGGSGIGMGLAEAFHARGATVMIAGRNRASLDAVALRCPGMMVADVDVSQPASVEALVACVADRLPGLNLLINNAGIQQVLDFAGETPPDIATISREIDTNLKGLIHVSAAFLPLLRRQPSARLVHIGSGLAYVPLAMAPVYSATKAAVHSFTMSLRYQLADTSVKVVEILPPVVDTALHRGLARTPPKAMPLPAFVAAAMKGLDAGDPEVVVGLAKVLKLAQRVAPRLFFGVVNKNSV</sequence>
<dbReference type="PANTHER" id="PTHR44196">
    <property type="entry name" value="DEHYDROGENASE/REDUCTASE SDR FAMILY MEMBER 7B"/>
    <property type="match status" value="1"/>
</dbReference>
<dbReference type="PRINTS" id="PR00080">
    <property type="entry name" value="SDRFAMILY"/>
</dbReference>